<dbReference type="SUPFAM" id="SSF50978">
    <property type="entry name" value="WD40 repeat-like"/>
    <property type="match status" value="1"/>
</dbReference>
<dbReference type="OrthoDB" id="10257301at2759"/>
<keyword evidence="3" id="KW-0507">mRNA processing</keyword>
<feature type="repeat" description="WD" evidence="9">
    <location>
        <begin position="308"/>
        <end position="349"/>
    </location>
</feature>
<accession>A0A2T9YEQ1</accession>
<protein>
    <recommendedName>
        <fullName evidence="8">Pre-mRNA-processing factor 17</fullName>
    </recommendedName>
</protein>
<organism evidence="12 13">
    <name type="scientific">Furculomyces boomerangus</name>
    <dbReference type="NCBI Taxonomy" id="61424"/>
    <lineage>
        <taxon>Eukaryota</taxon>
        <taxon>Fungi</taxon>
        <taxon>Fungi incertae sedis</taxon>
        <taxon>Zoopagomycota</taxon>
        <taxon>Kickxellomycotina</taxon>
        <taxon>Harpellomycetes</taxon>
        <taxon>Harpellales</taxon>
        <taxon>Harpellaceae</taxon>
        <taxon>Furculomyces</taxon>
    </lineage>
</organism>
<feature type="region of interest" description="Disordered" evidence="10">
    <location>
        <begin position="135"/>
        <end position="182"/>
    </location>
</feature>
<evidence type="ECO:0000256" key="7">
    <source>
        <dbReference type="ARBA" id="ARBA00023242"/>
    </source>
</evidence>
<dbReference type="FunFam" id="2.130.10.10:FF:000034">
    <property type="entry name" value="Pre-mRNA-processing factor 17, putative"/>
    <property type="match status" value="1"/>
</dbReference>
<evidence type="ECO:0000256" key="9">
    <source>
        <dbReference type="PROSITE-ProRule" id="PRU00221"/>
    </source>
</evidence>
<feature type="repeat" description="WD" evidence="9">
    <location>
        <begin position="492"/>
        <end position="523"/>
    </location>
</feature>
<dbReference type="PRINTS" id="PR00320">
    <property type="entry name" value="GPROTEINBRPT"/>
</dbReference>
<feature type="repeat" description="WD" evidence="9">
    <location>
        <begin position="524"/>
        <end position="557"/>
    </location>
</feature>
<name>A0A2T9YEQ1_9FUNG</name>
<evidence type="ECO:0000256" key="4">
    <source>
        <dbReference type="ARBA" id="ARBA00022728"/>
    </source>
</evidence>
<dbReference type="PANTHER" id="PTHR43979:SF1">
    <property type="entry name" value="PRE-MRNA-PROCESSING FACTOR 17"/>
    <property type="match status" value="1"/>
</dbReference>
<keyword evidence="2 9" id="KW-0853">WD repeat</keyword>
<dbReference type="Pfam" id="PF00400">
    <property type="entry name" value="WD40"/>
    <property type="match status" value="3"/>
</dbReference>
<sequence>MSLVLEYSSSEDEISIPTKTKKFKVDSAPDVGIQDIYLREKVYIDPKQTEIAINLPYDQLSQKSLGPLNQFQKKNPNANTITGIAEENIISEHDFREQERSFRSLGYTLNPSELQNSANKYIGNINLAEKINGASPFSSKVKNNSDLKRKPKGDSSVLEGDDSYLGPWAGYHGETKGEKVGPTEEQMLEWNSQKQTSTSKPEQGEEIIENTEEESTVFHGTQERDYQGRTYMEYPRDLNDPSINFSIEPGSQGCFPPKQCVHQFTAHAKGVSAIRFLPKTGHLLLTSGMDGRVKLWDFYHSRSLLRSYIGHTKAVRDITFDNKGSRFLSTSYDKFIKLWDTETGQCISKFTSNKTPYVSRFHPTLQNIFLTGQSDKKIIQWDIRTKGKVQEYNEHMGAVSTITFVEDGRRFISTSDDKTMRAWEFGIPVVVKLIADPSMHSIPAVALHPSKKWIACQSLDNQIMVWNATDKFRQNRKKVFSGHLVSGYACQVSFSPDGKLLTSGDSEGKLWFWDWKSTKVVRKLQAHSSVTIGAEWNPVETSKVATCSWDGTVKYWD</sequence>
<dbReference type="CDD" id="cd00200">
    <property type="entry name" value="WD40"/>
    <property type="match status" value="1"/>
</dbReference>
<evidence type="ECO:0000313" key="12">
    <source>
        <dbReference type="EMBL" id="PVU90821.1"/>
    </source>
</evidence>
<evidence type="ECO:0000256" key="3">
    <source>
        <dbReference type="ARBA" id="ARBA00022664"/>
    </source>
</evidence>
<comment type="caution">
    <text evidence="12">The sequence shown here is derived from an EMBL/GenBank/DDBJ whole genome shotgun (WGS) entry which is preliminary data.</text>
</comment>
<dbReference type="Pfam" id="PF12894">
    <property type="entry name" value="ANAPC4_WD40"/>
    <property type="match status" value="1"/>
</dbReference>
<evidence type="ECO:0000259" key="11">
    <source>
        <dbReference type="Pfam" id="PF12894"/>
    </source>
</evidence>
<dbReference type="InterPro" id="IPR015943">
    <property type="entry name" value="WD40/YVTN_repeat-like_dom_sf"/>
</dbReference>
<keyword evidence="4" id="KW-0747">Spliceosome</keyword>
<dbReference type="InterPro" id="IPR020472">
    <property type="entry name" value="WD40_PAC1"/>
</dbReference>
<keyword evidence="6" id="KW-0508">mRNA splicing</keyword>
<dbReference type="GO" id="GO:0000398">
    <property type="term" value="P:mRNA splicing, via spliceosome"/>
    <property type="evidence" value="ECO:0007669"/>
    <property type="project" value="InterPro"/>
</dbReference>
<keyword evidence="5" id="KW-0677">Repeat</keyword>
<gene>
    <name evidence="12" type="ORF">BB559_004416</name>
</gene>
<evidence type="ECO:0000313" key="13">
    <source>
        <dbReference type="Proteomes" id="UP000245699"/>
    </source>
</evidence>
<dbReference type="Proteomes" id="UP000245699">
    <property type="component" value="Unassembled WGS sequence"/>
</dbReference>
<dbReference type="InterPro" id="IPR036322">
    <property type="entry name" value="WD40_repeat_dom_sf"/>
</dbReference>
<evidence type="ECO:0000256" key="1">
    <source>
        <dbReference type="ARBA" id="ARBA00004123"/>
    </source>
</evidence>
<dbReference type="PROSITE" id="PS50082">
    <property type="entry name" value="WD_REPEATS_2"/>
    <property type="match status" value="5"/>
</dbReference>
<feature type="domain" description="Anaphase-promoting complex subunit 4-like WD40" evidence="11">
    <location>
        <begin position="451"/>
        <end position="531"/>
    </location>
</feature>
<dbReference type="EMBL" id="MBFT01000461">
    <property type="protein sequence ID" value="PVU90821.1"/>
    <property type="molecule type" value="Genomic_DNA"/>
</dbReference>
<evidence type="ECO:0000256" key="5">
    <source>
        <dbReference type="ARBA" id="ARBA00022737"/>
    </source>
</evidence>
<dbReference type="InterPro" id="IPR032847">
    <property type="entry name" value="PRPF17"/>
</dbReference>
<keyword evidence="7" id="KW-0539">Nucleus</keyword>
<dbReference type="AlphaFoldDB" id="A0A2T9YEQ1"/>
<evidence type="ECO:0000256" key="8">
    <source>
        <dbReference type="ARBA" id="ARBA00068146"/>
    </source>
</evidence>
<dbReference type="InterPro" id="IPR024977">
    <property type="entry name" value="Apc4-like_WD40_dom"/>
</dbReference>
<keyword evidence="13" id="KW-1185">Reference proteome</keyword>
<evidence type="ECO:0000256" key="6">
    <source>
        <dbReference type="ARBA" id="ARBA00023187"/>
    </source>
</evidence>
<proteinExistence type="predicted"/>
<evidence type="ECO:0000256" key="10">
    <source>
        <dbReference type="SAM" id="MobiDB-lite"/>
    </source>
</evidence>
<dbReference type="InterPro" id="IPR001680">
    <property type="entry name" value="WD40_rpt"/>
</dbReference>
<comment type="subcellular location">
    <subcellularLocation>
        <location evidence="1">Nucleus</location>
    </subcellularLocation>
</comment>
<dbReference type="STRING" id="61424.A0A2T9YEQ1"/>
<feature type="compositionally biased region" description="Basic and acidic residues" evidence="10">
    <location>
        <begin position="173"/>
        <end position="182"/>
    </location>
</feature>
<dbReference type="Gene3D" id="2.130.10.10">
    <property type="entry name" value="YVTN repeat-like/Quinoprotein amine dehydrogenase"/>
    <property type="match status" value="1"/>
</dbReference>
<evidence type="ECO:0000256" key="2">
    <source>
        <dbReference type="ARBA" id="ARBA00022574"/>
    </source>
</evidence>
<dbReference type="PROSITE" id="PS50294">
    <property type="entry name" value="WD_REPEATS_REGION"/>
    <property type="match status" value="4"/>
</dbReference>
<feature type="repeat" description="WD" evidence="9">
    <location>
        <begin position="392"/>
        <end position="424"/>
    </location>
</feature>
<dbReference type="SMART" id="SM00320">
    <property type="entry name" value="WD40"/>
    <property type="match status" value="7"/>
</dbReference>
<dbReference type="GO" id="GO:0003729">
    <property type="term" value="F:mRNA binding"/>
    <property type="evidence" value="ECO:0007669"/>
    <property type="project" value="TreeGrafter"/>
</dbReference>
<feature type="repeat" description="WD" evidence="9">
    <location>
        <begin position="264"/>
        <end position="306"/>
    </location>
</feature>
<dbReference type="PANTHER" id="PTHR43979">
    <property type="entry name" value="PRE-MRNA-PROCESSING FACTOR 17"/>
    <property type="match status" value="1"/>
</dbReference>
<dbReference type="GO" id="GO:0071013">
    <property type="term" value="C:catalytic step 2 spliceosome"/>
    <property type="evidence" value="ECO:0007669"/>
    <property type="project" value="InterPro"/>
</dbReference>
<reference evidence="12 13" key="1">
    <citation type="journal article" date="2018" name="MBio">
        <title>Comparative Genomics Reveals the Core Gene Toolbox for the Fungus-Insect Symbiosis.</title>
        <authorList>
            <person name="Wang Y."/>
            <person name="Stata M."/>
            <person name="Wang W."/>
            <person name="Stajich J.E."/>
            <person name="White M.M."/>
            <person name="Moncalvo J.M."/>
        </authorList>
    </citation>
    <scope>NUCLEOTIDE SEQUENCE [LARGE SCALE GENOMIC DNA]</scope>
    <source>
        <strain evidence="12 13">AUS-77-4</strain>
    </source>
</reference>